<dbReference type="AlphaFoldDB" id="A0A9P8ALN2"/>
<name>A0A9P8ALN2_9AGAR</name>
<evidence type="ECO:0000313" key="2">
    <source>
        <dbReference type="EMBL" id="KAG7439821.1"/>
    </source>
</evidence>
<organism evidence="2 3">
    <name type="scientific">Guyanagaster necrorhizus</name>
    <dbReference type="NCBI Taxonomy" id="856835"/>
    <lineage>
        <taxon>Eukaryota</taxon>
        <taxon>Fungi</taxon>
        <taxon>Dikarya</taxon>
        <taxon>Basidiomycota</taxon>
        <taxon>Agaricomycotina</taxon>
        <taxon>Agaricomycetes</taxon>
        <taxon>Agaricomycetidae</taxon>
        <taxon>Agaricales</taxon>
        <taxon>Marasmiineae</taxon>
        <taxon>Physalacriaceae</taxon>
        <taxon>Guyanagaster</taxon>
    </lineage>
</organism>
<feature type="region of interest" description="Disordered" evidence="1">
    <location>
        <begin position="98"/>
        <end position="125"/>
    </location>
</feature>
<evidence type="ECO:0000313" key="3">
    <source>
        <dbReference type="Proteomes" id="UP000812287"/>
    </source>
</evidence>
<comment type="caution">
    <text evidence="2">The sequence shown here is derived from an EMBL/GenBank/DDBJ whole genome shotgun (WGS) entry which is preliminary data.</text>
</comment>
<keyword evidence="3" id="KW-1185">Reference proteome</keyword>
<dbReference type="RefSeq" id="XP_043033321.1">
    <property type="nucleotide sequence ID" value="XM_043178070.1"/>
</dbReference>
<sequence length="137" mass="15680">MKYHTFPGNGESVPRFSAPSNRRPHKSLNGRSEQVSELIAAFLEAFTRRTHARFPIAERNEGFFATQPAKEGHDDNRYPRGYTQAGIWQEHKLPLAIRRDHPRSADTPNSRHVRLISGNRSSQSATLHSSPYRYIID</sequence>
<gene>
    <name evidence="2" type="ORF">BT62DRAFT_1013447</name>
</gene>
<protein>
    <submittedName>
        <fullName evidence="2">Uncharacterized protein</fullName>
    </submittedName>
</protein>
<reference evidence="2" key="1">
    <citation type="submission" date="2020-11" db="EMBL/GenBank/DDBJ databases">
        <title>Adaptations for nitrogen fixation in a non-lichenized fungal sporocarp promotes dispersal by wood-feeding termites.</title>
        <authorList>
            <consortium name="DOE Joint Genome Institute"/>
            <person name="Koch R.A."/>
            <person name="Yoon G."/>
            <person name="Arayal U."/>
            <person name="Lail K."/>
            <person name="Amirebrahimi M."/>
            <person name="Labutti K."/>
            <person name="Lipzen A."/>
            <person name="Riley R."/>
            <person name="Barry K."/>
            <person name="Henrissat B."/>
            <person name="Grigoriev I.V."/>
            <person name="Herr J.R."/>
            <person name="Aime M.C."/>
        </authorList>
    </citation>
    <scope>NUCLEOTIDE SEQUENCE</scope>
    <source>
        <strain evidence="2">MCA 3950</strain>
    </source>
</reference>
<dbReference type="Proteomes" id="UP000812287">
    <property type="component" value="Unassembled WGS sequence"/>
</dbReference>
<feature type="region of interest" description="Disordered" evidence="1">
    <location>
        <begin position="1"/>
        <end position="32"/>
    </location>
</feature>
<proteinExistence type="predicted"/>
<evidence type="ECO:0000256" key="1">
    <source>
        <dbReference type="SAM" id="MobiDB-lite"/>
    </source>
</evidence>
<dbReference type="EMBL" id="MU250583">
    <property type="protein sequence ID" value="KAG7439821.1"/>
    <property type="molecule type" value="Genomic_DNA"/>
</dbReference>
<accession>A0A9P8ALN2</accession>
<dbReference type="GeneID" id="66100357"/>